<dbReference type="InterPro" id="IPR033453">
    <property type="entry name" value="Glyco_hydro_30_TIM-barrel"/>
</dbReference>
<keyword evidence="2" id="KW-0732">Signal</keyword>
<dbReference type="Gene3D" id="2.60.40.1180">
    <property type="entry name" value="Golgi alpha-mannosidase II"/>
    <property type="match status" value="1"/>
</dbReference>
<dbReference type="SUPFAM" id="SSF51445">
    <property type="entry name" value="(Trans)glycosidases"/>
    <property type="match status" value="1"/>
</dbReference>
<evidence type="ECO:0000256" key="2">
    <source>
        <dbReference type="ARBA" id="ARBA00022729"/>
    </source>
</evidence>
<dbReference type="OrthoDB" id="9806701at2"/>
<dbReference type="Gene3D" id="3.20.20.80">
    <property type="entry name" value="Glycosidases"/>
    <property type="match status" value="1"/>
</dbReference>
<protein>
    <submittedName>
        <fullName evidence="7">Glucosylceramidase</fullName>
    </submittedName>
</protein>
<dbReference type="InterPro" id="IPR033452">
    <property type="entry name" value="GH30_C"/>
</dbReference>
<dbReference type="Pfam" id="PF17189">
    <property type="entry name" value="Glyco_hydro_30C"/>
    <property type="match status" value="1"/>
</dbReference>
<dbReference type="InterPro" id="IPR001139">
    <property type="entry name" value="Glyco_hydro_30"/>
</dbReference>
<evidence type="ECO:0000313" key="7">
    <source>
        <dbReference type="EMBL" id="TXK80577.1"/>
    </source>
</evidence>
<evidence type="ECO:0000256" key="4">
    <source>
        <dbReference type="RuleBase" id="RU361188"/>
    </source>
</evidence>
<sequence length="464" mass="51894">MKLLKIQLELIALVWAFVLPFTASAATKSYLSSADQKQLLSTETALWQQPLNKELPLLQLKAEQQFQQMDGFGYTLTGGSAMHLMGLTAENRNALLQELFGAQGLAVSYLRISIGASDLDPEPFSYNDLAEGQQDPELKQFSIKPDEKYLIPVLKQILAINPKIKLLGSPWSPPAWMKSNNSTIGGELLEQHFGSYALYFVKYIQAMQQQGIHLDAVTVQNEPLHPGNNPSLLMHARDQANFIKNHLGPAFKKAGLDTKIIIYDHNTDHIEYPIAVLNDKEAKPYIDGSAFHLYNGSIEELDKLKQAHPDKNIYFTEQWVGANSDFNDSLMWHIEHLIIGAPRHWARNVLQWNLSSDAKLQPHTKGGCSLCLGALTIEGQQVKRNVAYYIIAHATKVVPQGSVRIDSVSTQDIRHVAYLRPNGRYALIVQNITQESKGFNLQLKGALQPYSVQLPPRTVLSLVL</sequence>
<comment type="caution">
    <text evidence="7">The sequence shown here is derived from an EMBL/GenBank/DDBJ whole genome shotgun (WGS) entry which is preliminary data.</text>
</comment>
<dbReference type="PRINTS" id="PR00843">
    <property type="entry name" value="GLHYDRLASE30"/>
</dbReference>
<gene>
    <name evidence="7" type="ORF">FU839_11540</name>
</gene>
<dbReference type="GO" id="GO:0006680">
    <property type="term" value="P:glucosylceramide catabolic process"/>
    <property type="evidence" value="ECO:0007669"/>
    <property type="project" value="TreeGrafter"/>
</dbReference>
<proteinExistence type="inferred from homology"/>
<dbReference type="InterPro" id="IPR013780">
    <property type="entry name" value="Glyco_hydro_b"/>
</dbReference>
<evidence type="ECO:0000259" key="5">
    <source>
        <dbReference type="Pfam" id="PF02055"/>
    </source>
</evidence>
<keyword evidence="4" id="KW-0326">Glycosidase</keyword>
<dbReference type="InterPro" id="IPR017853">
    <property type="entry name" value="GH"/>
</dbReference>
<dbReference type="GO" id="GO:0004348">
    <property type="term" value="F:glucosylceramidase activity"/>
    <property type="evidence" value="ECO:0007669"/>
    <property type="project" value="InterPro"/>
</dbReference>
<accession>A0A5C8LV20</accession>
<comment type="similarity">
    <text evidence="1 4">Belongs to the glycosyl hydrolase 30 family.</text>
</comment>
<feature type="domain" description="Glycosyl hydrolase family 30 TIM-barrel" evidence="5">
    <location>
        <begin position="70"/>
        <end position="325"/>
    </location>
</feature>
<dbReference type="Proteomes" id="UP000321814">
    <property type="component" value="Unassembled WGS sequence"/>
</dbReference>
<dbReference type="AlphaFoldDB" id="A0A5C8LV20"/>
<dbReference type="RefSeq" id="WP_147904476.1">
    <property type="nucleotide sequence ID" value="NZ_BAAAGC010000010.1"/>
</dbReference>
<evidence type="ECO:0000313" key="8">
    <source>
        <dbReference type="Proteomes" id="UP000321814"/>
    </source>
</evidence>
<reference evidence="7 8" key="1">
    <citation type="submission" date="2019-08" db="EMBL/GenBank/DDBJ databases">
        <title>Draft genome analysis of Rheinheimera tangshanensis isolated from the roots of fresh rice plants (Oryza sativa).</title>
        <authorList>
            <person name="Yu Q."/>
            <person name="Qi Y."/>
            <person name="Zhang H."/>
            <person name="Pu J."/>
        </authorList>
    </citation>
    <scope>NUCLEOTIDE SEQUENCE [LARGE SCALE GENOMIC DNA]</scope>
    <source>
        <strain evidence="7 8">JA3-B52</strain>
    </source>
</reference>
<dbReference type="GO" id="GO:0016020">
    <property type="term" value="C:membrane"/>
    <property type="evidence" value="ECO:0007669"/>
    <property type="project" value="GOC"/>
</dbReference>
<dbReference type="PANTHER" id="PTHR11069:SF23">
    <property type="entry name" value="LYSOSOMAL ACID GLUCOSYLCERAMIDASE"/>
    <property type="match status" value="1"/>
</dbReference>
<feature type="domain" description="Glycosyl hydrolase family 30 beta sandwich" evidence="6">
    <location>
        <begin position="401"/>
        <end position="461"/>
    </location>
</feature>
<evidence type="ECO:0000256" key="1">
    <source>
        <dbReference type="ARBA" id="ARBA00005382"/>
    </source>
</evidence>
<keyword evidence="8" id="KW-1185">Reference proteome</keyword>
<name>A0A5C8LV20_9GAMM</name>
<evidence type="ECO:0000256" key="3">
    <source>
        <dbReference type="ARBA" id="ARBA00022801"/>
    </source>
</evidence>
<dbReference type="PANTHER" id="PTHR11069">
    <property type="entry name" value="GLUCOSYLCERAMIDASE"/>
    <property type="match status" value="1"/>
</dbReference>
<evidence type="ECO:0000259" key="6">
    <source>
        <dbReference type="Pfam" id="PF17189"/>
    </source>
</evidence>
<dbReference type="Pfam" id="PF02055">
    <property type="entry name" value="Glyco_hydro_30"/>
    <property type="match status" value="1"/>
</dbReference>
<keyword evidence="3 4" id="KW-0378">Hydrolase</keyword>
<dbReference type="EMBL" id="VRLR01000006">
    <property type="protein sequence ID" value="TXK80577.1"/>
    <property type="molecule type" value="Genomic_DNA"/>
</dbReference>
<organism evidence="7 8">
    <name type="scientific">Rheinheimera tangshanensis</name>
    <dbReference type="NCBI Taxonomy" id="400153"/>
    <lineage>
        <taxon>Bacteria</taxon>
        <taxon>Pseudomonadati</taxon>
        <taxon>Pseudomonadota</taxon>
        <taxon>Gammaproteobacteria</taxon>
        <taxon>Chromatiales</taxon>
        <taxon>Chromatiaceae</taxon>
        <taxon>Rheinheimera</taxon>
    </lineage>
</organism>